<evidence type="ECO:0000313" key="1">
    <source>
        <dbReference type="EMBL" id="GAA3988617.1"/>
    </source>
</evidence>
<protein>
    <submittedName>
        <fullName evidence="1">Uncharacterized protein</fullName>
    </submittedName>
</protein>
<proteinExistence type="predicted"/>
<keyword evidence="2" id="KW-1185">Reference proteome</keyword>
<dbReference type="EMBL" id="BAAAZC010000030">
    <property type="protein sequence ID" value="GAA3988617.1"/>
    <property type="molecule type" value="Genomic_DNA"/>
</dbReference>
<reference evidence="2" key="1">
    <citation type="journal article" date="2019" name="Int. J. Syst. Evol. Microbiol.">
        <title>The Global Catalogue of Microorganisms (GCM) 10K type strain sequencing project: providing services to taxonomists for standard genome sequencing and annotation.</title>
        <authorList>
            <consortium name="The Broad Institute Genomics Platform"/>
            <consortium name="The Broad Institute Genome Sequencing Center for Infectious Disease"/>
            <person name="Wu L."/>
            <person name="Ma J."/>
        </authorList>
    </citation>
    <scope>NUCLEOTIDE SEQUENCE [LARGE SCALE GENOMIC DNA]</scope>
    <source>
        <strain evidence="2">JCM 16601</strain>
    </source>
</reference>
<accession>A0ABP7QVG8</accession>
<dbReference type="Proteomes" id="UP001500742">
    <property type="component" value="Unassembled WGS sequence"/>
</dbReference>
<name>A0ABP7QVG8_9SPHI</name>
<gene>
    <name evidence="1" type="ORF">GCM10022210_46980</name>
</gene>
<sequence>MMAIPDTDAHLDGHPVITYTYSLFIDRAKGNPQQALKKESTLHLDKINDPDYLGFIAFETPANVFSYTGGERSLTVAEIEEVIEHLNLIRDNPPLWRSMDNL</sequence>
<evidence type="ECO:0000313" key="2">
    <source>
        <dbReference type="Proteomes" id="UP001500742"/>
    </source>
</evidence>
<comment type="caution">
    <text evidence="1">The sequence shown here is derived from an EMBL/GenBank/DDBJ whole genome shotgun (WGS) entry which is preliminary data.</text>
</comment>
<organism evidence="1 2">
    <name type="scientific">Mucilaginibacter dorajii</name>
    <dbReference type="NCBI Taxonomy" id="692994"/>
    <lineage>
        <taxon>Bacteria</taxon>
        <taxon>Pseudomonadati</taxon>
        <taxon>Bacteroidota</taxon>
        <taxon>Sphingobacteriia</taxon>
        <taxon>Sphingobacteriales</taxon>
        <taxon>Sphingobacteriaceae</taxon>
        <taxon>Mucilaginibacter</taxon>
    </lineage>
</organism>